<dbReference type="PANTHER" id="PTHR42751">
    <property type="entry name" value="SODIUM/HYDROGEN EXCHANGER FAMILY/TRKA DOMAIN PROTEIN"/>
    <property type="match status" value="1"/>
</dbReference>
<reference evidence="11 12" key="1">
    <citation type="submission" date="2014-07" db="EMBL/GenBank/DDBJ databases">
        <title>Complete Genome Sequence of Dyella japonica Strain A8 Isolated from Malaysian Tropical Soil.</title>
        <authorList>
            <person name="Hui R.K.H."/>
            <person name="Chen J.-W."/>
            <person name="Chan K.-G."/>
            <person name="Leung F.C.C."/>
        </authorList>
    </citation>
    <scope>NUCLEOTIDE SEQUENCE [LARGE SCALE GENOMIC DNA]</scope>
    <source>
        <strain evidence="11 12">A8</strain>
    </source>
</reference>
<evidence type="ECO:0000256" key="2">
    <source>
        <dbReference type="ARBA" id="ARBA00005551"/>
    </source>
</evidence>
<comment type="subcellular location">
    <subcellularLocation>
        <location evidence="1">Membrane</location>
        <topology evidence="1">Multi-pass membrane protein</topology>
    </subcellularLocation>
</comment>
<evidence type="ECO:0000259" key="10">
    <source>
        <dbReference type="Pfam" id="PF00999"/>
    </source>
</evidence>
<proteinExistence type="inferred from homology"/>
<evidence type="ECO:0000313" key="12">
    <source>
        <dbReference type="Proteomes" id="UP000027987"/>
    </source>
</evidence>
<evidence type="ECO:0000256" key="4">
    <source>
        <dbReference type="ARBA" id="ARBA00022449"/>
    </source>
</evidence>
<comment type="similarity">
    <text evidence="2">Belongs to the monovalent cation:proton antiporter 2 (CPA2) transporter (TC 2.A.37) family.</text>
</comment>
<feature type="transmembrane region" description="Helical" evidence="9">
    <location>
        <begin position="31"/>
        <end position="52"/>
    </location>
</feature>
<evidence type="ECO:0000256" key="7">
    <source>
        <dbReference type="ARBA" id="ARBA00023065"/>
    </source>
</evidence>
<dbReference type="PANTHER" id="PTHR42751:SF3">
    <property type="entry name" value="SODIUM_GLUTAMATE SYMPORTER"/>
    <property type="match status" value="1"/>
</dbReference>
<evidence type="ECO:0000256" key="8">
    <source>
        <dbReference type="ARBA" id="ARBA00023136"/>
    </source>
</evidence>
<feature type="transmembrane region" description="Helical" evidence="9">
    <location>
        <begin position="149"/>
        <end position="174"/>
    </location>
</feature>
<keyword evidence="6 9" id="KW-1133">Transmembrane helix</keyword>
<gene>
    <name evidence="11" type="ORF">HY57_14465</name>
</gene>
<feature type="domain" description="Cation/H+ exchanger transmembrane" evidence="10">
    <location>
        <begin position="14"/>
        <end position="376"/>
    </location>
</feature>
<feature type="transmembrane region" description="Helical" evidence="9">
    <location>
        <begin position="518"/>
        <end position="538"/>
    </location>
</feature>
<dbReference type="GO" id="GO:0015297">
    <property type="term" value="F:antiporter activity"/>
    <property type="evidence" value="ECO:0007669"/>
    <property type="project" value="UniProtKB-KW"/>
</dbReference>
<evidence type="ECO:0000256" key="9">
    <source>
        <dbReference type="SAM" id="Phobius"/>
    </source>
</evidence>
<feature type="transmembrane region" description="Helical" evidence="9">
    <location>
        <begin position="273"/>
        <end position="291"/>
    </location>
</feature>
<feature type="transmembrane region" description="Helical" evidence="9">
    <location>
        <begin position="544"/>
        <end position="560"/>
    </location>
</feature>
<dbReference type="GO" id="GO:0016020">
    <property type="term" value="C:membrane"/>
    <property type="evidence" value="ECO:0007669"/>
    <property type="project" value="UniProtKB-SubCell"/>
</dbReference>
<dbReference type="HOGENOM" id="CLU_020579_0_0_6"/>
<dbReference type="KEGG" id="dja:HY57_14465"/>
<feature type="transmembrane region" description="Helical" evidence="9">
    <location>
        <begin position="243"/>
        <end position="261"/>
    </location>
</feature>
<feature type="transmembrane region" description="Helical" evidence="9">
    <location>
        <begin position="425"/>
        <end position="447"/>
    </location>
</feature>
<dbReference type="EMBL" id="CP008884">
    <property type="protein sequence ID" value="AIF48364.1"/>
    <property type="molecule type" value="Genomic_DNA"/>
</dbReference>
<evidence type="ECO:0000256" key="1">
    <source>
        <dbReference type="ARBA" id="ARBA00004141"/>
    </source>
</evidence>
<keyword evidence="4" id="KW-0050">Antiport</keyword>
<dbReference type="Pfam" id="PF00999">
    <property type="entry name" value="Na_H_Exchanger"/>
    <property type="match status" value="1"/>
</dbReference>
<evidence type="ECO:0000256" key="6">
    <source>
        <dbReference type="ARBA" id="ARBA00022989"/>
    </source>
</evidence>
<sequence length="589" mass="63905">MHDLHFIQDLATVMLIAGLTTVIFQRLRQPVVLGYIIAGVLVGPYTFPVVFIRDEQTIRTLSELGMILLLFALGLEFSLKKLREVGGAALVAAVCEIVLMLWLGYEIGRFFGWSPMDALFLGAMLSMSSTTIIMKALDDLDLKRERFAQLMFGILIIEDVIAIVLMALLTGIASTGGLEAGEAMAAVGRLTLFMAVSLVVGLLLVPRVVDYIARVSRDDVLLVAVLGLCFGFCLLVTEMGYSVALGAFMIGAIVGESQSVMRIERIIGPVRDMFSAIFFVAIGMLIDPAMLKQYWLPILVVTIVVVAGKVITCSFGTFVAGNDGRTSLRVGMGLAQIGEFSFVIASLGLTLKVTSGFLYPVAVAVSAITTFLTPYLIRASDPLAGTLARRLPGGLTSMLGAYTDWMGNLSLGGQGAIVAKMIRRLVWHVIINMMLVVAAFLIMSYLYRRGFFHWDVLADRPQVKRSLAWSIAALISLPMIVAAYRKASALGMLLAELSIPERIGGAYNMRIRSVLARFIPLAAMWVLGLLVAALASTILPPREVAIVLVLVLLLLAWLLWRGLVQVHARLQAALRDTLDKPGRSDDGHA</sequence>
<keyword evidence="5 9" id="KW-0812">Transmembrane</keyword>
<keyword evidence="3" id="KW-0813">Transport</keyword>
<keyword evidence="8 9" id="KW-0472">Membrane</keyword>
<feature type="transmembrane region" description="Helical" evidence="9">
    <location>
        <begin position="297"/>
        <end position="320"/>
    </location>
</feature>
<dbReference type="GO" id="GO:1902600">
    <property type="term" value="P:proton transmembrane transport"/>
    <property type="evidence" value="ECO:0007669"/>
    <property type="project" value="InterPro"/>
</dbReference>
<feature type="transmembrane region" description="Helical" evidence="9">
    <location>
        <begin position="117"/>
        <end position="137"/>
    </location>
</feature>
<dbReference type="InterPro" id="IPR038770">
    <property type="entry name" value="Na+/solute_symporter_sf"/>
</dbReference>
<evidence type="ECO:0000256" key="3">
    <source>
        <dbReference type="ARBA" id="ARBA00022448"/>
    </source>
</evidence>
<name>A0A075K2A2_9GAMM</name>
<dbReference type="OrthoDB" id="9781411at2"/>
<evidence type="ECO:0000256" key="5">
    <source>
        <dbReference type="ARBA" id="ARBA00022692"/>
    </source>
</evidence>
<dbReference type="RefSeq" id="WP_019465920.1">
    <property type="nucleotide sequence ID" value="NZ_ALOY01000166.1"/>
</dbReference>
<feature type="transmembrane region" description="Helical" evidence="9">
    <location>
        <begin position="87"/>
        <end position="105"/>
    </location>
</feature>
<evidence type="ECO:0000313" key="11">
    <source>
        <dbReference type="EMBL" id="AIF48364.1"/>
    </source>
</evidence>
<keyword evidence="7" id="KW-0406">Ion transport</keyword>
<dbReference type="Proteomes" id="UP000027987">
    <property type="component" value="Chromosome"/>
</dbReference>
<organism evidence="11 12">
    <name type="scientific">Dyella japonica A8</name>
    <dbReference type="NCBI Taxonomy" id="1217721"/>
    <lineage>
        <taxon>Bacteria</taxon>
        <taxon>Pseudomonadati</taxon>
        <taxon>Pseudomonadota</taxon>
        <taxon>Gammaproteobacteria</taxon>
        <taxon>Lysobacterales</taxon>
        <taxon>Rhodanobacteraceae</taxon>
        <taxon>Dyella</taxon>
    </lineage>
</organism>
<feature type="transmembrane region" description="Helical" evidence="9">
    <location>
        <begin position="186"/>
        <end position="208"/>
    </location>
</feature>
<dbReference type="AlphaFoldDB" id="A0A075K2A2"/>
<feature type="transmembrane region" description="Helical" evidence="9">
    <location>
        <begin position="357"/>
        <end position="377"/>
    </location>
</feature>
<feature type="transmembrane region" description="Helical" evidence="9">
    <location>
        <begin position="6"/>
        <end position="24"/>
    </location>
</feature>
<dbReference type="InterPro" id="IPR006153">
    <property type="entry name" value="Cation/H_exchanger_TM"/>
</dbReference>
<dbReference type="PATRIC" id="fig|1217721.7.peg.2978"/>
<feature type="transmembrane region" description="Helical" evidence="9">
    <location>
        <begin position="467"/>
        <end position="484"/>
    </location>
</feature>
<feature type="transmembrane region" description="Helical" evidence="9">
    <location>
        <begin position="58"/>
        <end position="75"/>
    </location>
</feature>
<protein>
    <submittedName>
        <fullName evidence="11">Potassium transporter</fullName>
    </submittedName>
</protein>
<keyword evidence="12" id="KW-1185">Reference proteome</keyword>
<dbReference type="Gene3D" id="1.20.1530.20">
    <property type="match status" value="1"/>
</dbReference>
<feature type="transmembrane region" description="Helical" evidence="9">
    <location>
        <begin position="332"/>
        <end position="351"/>
    </location>
</feature>
<accession>A0A075K2A2</accession>